<feature type="compositionally biased region" description="Polar residues" evidence="10">
    <location>
        <begin position="67"/>
        <end position="101"/>
    </location>
</feature>
<keyword evidence="11" id="KW-0812">Transmembrane</keyword>
<dbReference type="PANTHER" id="PTHR34043">
    <property type="entry name" value="ALPHA/BETA-HYDROLASES SUPERFAMILY PROTEIN"/>
    <property type="match status" value="1"/>
</dbReference>
<feature type="transmembrane region" description="Helical" evidence="11">
    <location>
        <begin position="21"/>
        <end position="38"/>
    </location>
</feature>
<feature type="compositionally biased region" description="Acidic residues" evidence="10">
    <location>
        <begin position="137"/>
        <end position="332"/>
    </location>
</feature>
<dbReference type="GO" id="GO:0004806">
    <property type="term" value="F:triacylglycerol lipase activity"/>
    <property type="evidence" value="ECO:0007669"/>
    <property type="project" value="UniProtKB-EC"/>
</dbReference>
<keyword evidence="11" id="KW-0472">Membrane</keyword>
<comment type="similarity">
    <text evidence="3">Belongs to the AB hydrolase superfamily. Lipase family.</text>
</comment>
<dbReference type="InterPro" id="IPR029058">
    <property type="entry name" value="AB_hydrolase_fold"/>
</dbReference>
<dbReference type="NCBIfam" id="NF047351">
    <property type="entry name" value="lipase_YSIRK_Sa"/>
    <property type="match status" value="1"/>
</dbReference>
<evidence type="ECO:0000313" key="14">
    <source>
        <dbReference type="EMBL" id="PHK49604.1"/>
    </source>
</evidence>
<dbReference type="PANTHER" id="PTHR34043:SF3">
    <property type="entry name" value="ALPHA_BETA-HYDROLASES SUPERFAMILY PROTEIN"/>
    <property type="match status" value="1"/>
</dbReference>
<evidence type="ECO:0000256" key="6">
    <source>
        <dbReference type="ARBA" id="ARBA00022729"/>
    </source>
</evidence>
<evidence type="ECO:0000256" key="2">
    <source>
        <dbReference type="ARBA" id="ARBA00004613"/>
    </source>
</evidence>
<feature type="compositionally biased region" description="Basic and acidic residues" evidence="10">
    <location>
        <begin position="358"/>
        <end position="369"/>
    </location>
</feature>
<name>A0A2C6WP78_9STAP</name>
<dbReference type="GO" id="GO:0005576">
    <property type="term" value="C:extracellular region"/>
    <property type="evidence" value="ECO:0007669"/>
    <property type="project" value="UniProtKB-SubCell"/>
</dbReference>
<feature type="domain" description="Lipase-like C-terminal" evidence="13">
    <location>
        <begin position="410"/>
        <end position="787"/>
    </location>
</feature>
<protein>
    <recommendedName>
        <fullName evidence="4">triacylglycerol lipase</fullName>
        <ecNumber evidence="4">3.1.1.3</ecNumber>
    </recommendedName>
</protein>
<dbReference type="EMBL" id="MRZN01000010">
    <property type="protein sequence ID" value="PHK49604.1"/>
    <property type="molecule type" value="Genomic_DNA"/>
</dbReference>
<dbReference type="InterPro" id="IPR005877">
    <property type="entry name" value="YSIRK_signal_dom"/>
</dbReference>
<evidence type="ECO:0000256" key="1">
    <source>
        <dbReference type="ARBA" id="ARBA00001024"/>
    </source>
</evidence>
<evidence type="ECO:0000256" key="7">
    <source>
        <dbReference type="ARBA" id="ARBA00022801"/>
    </source>
</evidence>
<feature type="domain" description="YSIRK Gram-positive signal peptide" evidence="12">
    <location>
        <begin position="11"/>
        <end position="36"/>
    </location>
</feature>
<evidence type="ECO:0000256" key="9">
    <source>
        <dbReference type="ARBA" id="ARBA00023098"/>
    </source>
</evidence>
<comment type="catalytic activity">
    <reaction evidence="1">
        <text>a triacylglycerol + H2O = a diacylglycerol + a fatty acid + H(+)</text>
        <dbReference type="Rhea" id="RHEA:12044"/>
        <dbReference type="ChEBI" id="CHEBI:15377"/>
        <dbReference type="ChEBI" id="CHEBI:15378"/>
        <dbReference type="ChEBI" id="CHEBI:17855"/>
        <dbReference type="ChEBI" id="CHEBI:18035"/>
        <dbReference type="ChEBI" id="CHEBI:28868"/>
        <dbReference type="EC" id="3.1.1.3"/>
    </reaction>
</comment>
<organism evidence="14 15">
    <name type="scientific">Staphylococcus edaphicus</name>
    <dbReference type="NCBI Taxonomy" id="1955013"/>
    <lineage>
        <taxon>Bacteria</taxon>
        <taxon>Bacillati</taxon>
        <taxon>Bacillota</taxon>
        <taxon>Bacilli</taxon>
        <taxon>Bacillales</taxon>
        <taxon>Staphylococcaceae</taxon>
        <taxon>Staphylococcus</taxon>
    </lineage>
</organism>
<evidence type="ECO:0000259" key="13">
    <source>
        <dbReference type="Pfam" id="PF24708"/>
    </source>
</evidence>
<keyword evidence="6" id="KW-0732">Signal</keyword>
<keyword evidence="11" id="KW-1133">Transmembrane helix</keyword>
<comment type="subcellular location">
    <subcellularLocation>
        <location evidence="2">Secreted</location>
    </subcellularLocation>
</comment>
<dbReference type="Pfam" id="PF24708">
    <property type="entry name" value="Lip_C"/>
    <property type="match status" value="1"/>
</dbReference>
<comment type="caution">
    <text evidence="14">The sequence shown here is derived from an EMBL/GenBank/DDBJ whole genome shotgun (WGS) entry which is preliminary data.</text>
</comment>
<dbReference type="Proteomes" id="UP000223828">
    <property type="component" value="Unassembled WGS sequence"/>
</dbReference>
<evidence type="ECO:0000256" key="8">
    <source>
        <dbReference type="ARBA" id="ARBA00022963"/>
    </source>
</evidence>
<evidence type="ECO:0000256" key="11">
    <source>
        <dbReference type="SAM" id="Phobius"/>
    </source>
</evidence>
<dbReference type="Pfam" id="PF04650">
    <property type="entry name" value="YSIRK_signal"/>
    <property type="match status" value="1"/>
</dbReference>
<keyword evidence="8" id="KW-0442">Lipid degradation</keyword>
<keyword evidence="7" id="KW-0378">Hydrolase</keyword>
<evidence type="ECO:0000256" key="4">
    <source>
        <dbReference type="ARBA" id="ARBA00013279"/>
    </source>
</evidence>
<evidence type="ECO:0000313" key="15">
    <source>
        <dbReference type="Proteomes" id="UP000223828"/>
    </source>
</evidence>
<dbReference type="InterPro" id="IPR056304">
    <property type="entry name" value="Lip-like_C"/>
</dbReference>
<sequence length="794" mass="89069">MNKNYGKLTKESKQRFSIRKYAVGAVSVLAGTFFLMNGDISEASEANNDHGASYTEVNKGIDDEKNNTLTTNHQQDTSLTNNQAEDTNKTFKLQSETPQSTNQKQNEQENQQLKTFAKEEVNENQAAEENQTTEEKVETDENQATEEEVETDKEEATEEEVETDEDQATEEVETDEDLATEEEIETDEDQATEEVETDEDQATEEEVETDEDQASDKEEATDEDQATDKEEATDEDQATEEIETDEDQASDKEETTDEDQATDKEEATDEDQASDKEEATDEDQATDKEEATDEDQASDKEEATDEDQATDKEEATDEDQTTDKEEVTDEDQTTDKEEVTDKDQTTDKEEVTDEDQTTDDKVKQEKEQETAATDKNMKESNARQRAQVQQSEVKQLLKSSKKAEQGEHINKHPIILVHGFLGLVGDNKPSVYPNYWGGKKYKVKEELEKAGYEVYEASVGAFSSNYDRAVELYHFIKGGKVDYGAAHAAKYGHDRYGNEYEGVMPDWQPGQKVHLVGHSMGGQTIRLLEQFLRFGNPEEIKYQKEHGGTISPLFQGQKDNMISSITTLGTPHKGSQASDKLANRDLAKKLMNDVGKLGGNKASDVDLGFGHWGLKQKPDESYLDYVKRVKDSPLWDTEDNAVRDLTTFGAEDLNLNTSINPNIVYTSYAGQASHAGPLGNHRPNIGQYFLMNLTSNLIGSDSKVEWKENDGVVPVISALNPTGQKAKNVDDISKATEKGVWQVLPIKKNWDHVDFIGIDDLDHKRTGEELEAFYTGIVDHLMRVEEQDEENVAV</sequence>
<dbReference type="SUPFAM" id="SSF53474">
    <property type="entry name" value="alpha/beta-Hydrolases"/>
    <property type="match status" value="1"/>
</dbReference>
<dbReference type="Gene3D" id="3.40.50.1820">
    <property type="entry name" value="alpha/beta hydrolase"/>
    <property type="match status" value="1"/>
</dbReference>
<dbReference type="GO" id="GO:0016042">
    <property type="term" value="P:lipid catabolic process"/>
    <property type="evidence" value="ECO:0007669"/>
    <property type="project" value="UniProtKB-KW"/>
</dbReference>
<evidence type="ECO:0000256" key="5">
    <source>
        <dbReference type="ARBA" id="ARBA00022525"/>
    </source>
</evidence>
<reference evidence="15" key="1">
    <citation type="submission" date="2017-10" db="EMBL/GenBank/DDBJ databases">
        <title>Staphylococcus edaphicus sp. nov., isolated in Antarctica, harbouring mecC gene and genomic islands essential in adaptation to extreme environment.</title>
        <authorList>
            <person name="Pantucek R."/>
            <person name="Sedlacek I."/>
            <person name="Indrakova A."/>
            <person name="Vrbovska V."/>
            <person name="Maslanova I."/>
            <person name="Kovarovic V."/>
            <person name="Svec P."/>
            <person name="Kralova S."/>
            <person name="Kristofova L."/>
            <person name="Keklakova J."/>
            <person name="Petras P."/>
            <person name="Doskar J."/>
        </authorList>
    </citation>
    <scope>NUCLEOTIDE SEQUENCE [LARGE SCALE GENOMIC DNA]</scope>
    <source>
        <strain evidence="15">CCM 5085</strain>
    </source>
</reference>
<feature type="compositionally biased region" description="Basic and acidic residues" evidence="10">
    <location>
        <begin position="333"/>
        <end position="349"/>
    </location>
</feature>
<feature type="compositionally biased region" description="Low complexity" evidence="10">
    <location>
        <begin position="102"/>
        <end position="112"/>
    </location>
</feature>
<evidence type="ECO:0000256" key="10">
    <source>
        <dbReference type="SAM" id="MobiDB-lite"/>
    </source>
</evidence>
<proteinExistence type="inferred from homology"/>
<feature type="region of interest" description="Disordered" evidence="10">
    <location>
        <begin position="62"/>
        <end position="393"/>
    </location>
</feature>
<keyword evidence="5" id="KW-0964">Secreted</keyword>
<keyword evidence="9" id="KW-0443">Lipid metabolism</keyword>
<evidence type="ECO:0000256" key="3">
    <source>
        <dbReference type="ARBA" id="ARBA00010701"/>
    </source>
</evidence>
<feature type="compositionally biased region" description="Polar residues" evidence="10">
    <location>
        <begin position="383"/>
        <end position="393"/>
    </location>
</feature>
<dbReference type="NCBIfam" id="TIGR01168">
    <property type="entry name" value="YSIRK_signal"/>
    <property type="match status" value="1"/>
</dbReference>
<gene>
    <name evidence="14" type="ORF">BTJ66_07540</name>
</gene>
<dbReference type="OrthoDB" id="2004167at2"/>
<dbReference type="AlphaFoldDB" id="A0A2C6WP78"/>
<dbReference type="EC" id="3.1.1.3" evidence="4"/>
<accession>A0A2C6WP78</accession>
<evidence type="ECO:0000259" key="12">
    <source>
        <dbReference type="Pfam" id="PF04650"/>
    </source>
</evidence>
<dbReference type="RefSeq" id="WP_099090356.1">
    <property type="nucleotide sequence ID" value="NZ_CP093217.1"/>
</dbReference>